<dbReference type="Proteomes" id="UP000285820">
    <property type="component" value="Unassembled WGS sequence"/>
</dbReference>
<protein>
    <submittedName>
        <fullName evidence="1">Uncharacterized protein</fullName>
    </submittedName>
</protein>
<dbReference type="AlphaFoldDB" id="A0A3R5WH65"/>
<dbReference type="RefSeq" id="WP_118126384.1">
    <property type="nucleotide sequence ID" value="NZ_QRUN01000014.1"/>
</dbReference>
<evidence type="ECO:0000313" key="1">
    <source>
        <dbReference type="EMBL" id="RGR67479.1"/>
    </source>
</evidence>
<sequence>MKLENKKNKKEFEKSINFLEDLCWLLDSGKNNNYGEMIKIISNIKKGNNLSTQLGQEPDELIGILPRLLTDKSLFDTNSDLAQFSSEVLGIEILNWHKRSRNEMIGVIICKVQESEEIRNGISSYVLNNILQNKEQIKRIQKETENSNNQFLWNDAIHKIVGETSYE</sequence>
<evidence type="ECO:0000313" key="2">
    <source>
        <dbReference type="Proteomes" id="UP000285820"/>
    </source>
</evidence>
<comment type="caution">
    <text evidence="1">The sequence shown here is derived from an EMBL/GenBank/DDBJ whole genome shotgun (WGS) entry which is preliminary data.</text>
</comment>
<reference evidence="1 2" key="1">
    <citation type="submission" date="2018-08" db="EMBL/GenBank/DDBJ databases">
        <title>A genome reference for cultivated species of the human gut microbiota.</title>
        <authorList>
            <person name="Zou Y."/>
            <person name="Xue W."/>
            <person name="Luo G."/>
        </authorList>
    </citation>
    <scope>NUCLEOTIDE SEQUENCE [LARGE SCALE GENOMIC DNA]</scope>
    <source>
        <strain evidence="1 2">AF24-4</strain>
    </source>
</reference>
<accession>A0A3R5WH65</accession>
<dbReference type="EMBL" id="QRUN01000014">
    <property type="protein sequence ID" value="RGR67479.1"/>
    <property type="molecule type" value="Genomic_DNA"/>
</dbReference>
<proteinExistence type="predicted"/>
<name>A0A3R5WH65_9FIRM</name>
<organism evidence="1 2">
    <name type="scientific">Roseburia inulinivorans</name>
    <dbReference type="NCBI Taxonomy" id="360807"/>
    <lineage>
        <taxon>Bacteria</taxon>
        <taxon>Bacillati</taxon>
        <taxon>Bacillota</taxon>
        <taxon>Clostridia</taxon>
        <taxon>Lachnospirales</taxon>
        <taxon>Lachnospiraceae</taxon>
        <taxon>Roseburia</taxon>
    </lineage>
</organism>
<gene>
    <name evidence="1" type="ORF">DWY29_10540</name>
</gene>